<gene>
    <name evidence="2" type="ORF">QTP70_023249</name>
</gene>
<protein>
    <submittedName>
        <fullName evidence="2">Uncharacterized protein</fullName>
    </submittedName>
</protein>
<feature type="compositionally biased region" description="Polar residues" evidence="1">
    <location>
        <begin position="24"/>
        <end position="43"/>
    </location>
</feature>
<reference evidence="2" key="1">
    <citation type="submission" date="2023-06" db="EMBL/GenBank/DDBJ databases">
        <title>Male Hemibagrus guttatus genome.</title>
        <authorList>
            <person name="Bian C."/>
        </authorList>
    </citation>
    <scope>NUCLEOTIDE SEQUENCE</scope>
    <source>
        <strain evidence="2">Male_cb2023</strain>
        <tissue evidence="2">Muscle</tissue>
    </source>
</reference>
<dbReference type="AlphaFoldDB" id="A0AAE0RF73"/>
<proteinExistence type="predicted"/>
<organism evidence="2 3">
    <name type="scientific">Hemibagrus guttatus</name>
    <dbReference type="NCBI Taxonomy" id="175788"/>
    <lineage>
        <taxon>Eukaryota</taxon>
        <taxon>Metazoa</taxon>
        <taxon>Chordata</taxon>
        <taxon>Craniata</taxon>
        <taxon>Vertebrata</taxon>
        <taxon>Euteleostomi</taxon>
        <taxon>Actinopterygii</taxon>
        <taxon>Neopterygii</taxon>
        <taxon>Teleostei</taxon>
        <taxon>Ostariophysi</taxon>
        <taxon>Siluriformes</taxon>
        <taxon>Bagridae</taxon>
        <taxon>Hemibagrus</taxon>
    </lineage>
</organism>
<keyword evidence="3" id="KW-1185">Reference proteome</keyword>
<accession>A0AAE0RF73</accession>
<sequence length="43" mass="4549">MTAPRDRAKTGASSYRRPRRLTAAVTTSAKHTIAAAQTSMSTA</sequence>
<name>A0AAE0RF73_9TELE</name>
<evidence type="ECO:0000313" key="3">
    <source>
        <dbReference type="Proteomes" id="UP001274896"/>
    </source>
</evidence>
<comment type="caution">
    <text evidence="2">The sequence shown here is derived from an EMBL/GenBank/DDBJ whole genome shotgun (WGS) entry which is preliminary data.</text>
</comment>
<evidence type="ECO:0000256" key="1">
    <source>
        <dbReference type="SAM" id="MobiDB-lite"/>
    </source>
</evidence>
<evidence type="ECO:0000313" key="2">
    <source>
        <dbReference type="EMBL" id="KAK3551737.1"/>
    </source>
</evidence>
<feature type="region of interest" description="Disordered" evidence="1">
    <location>
        <begin position="1"/>
        <end position="43"/>
    </location>
</feature>
<dbReference type="EMBL" id="JAUCMX010000003">
    <property type="protein sequence ID" value="KAK3551737.1"/>
    <property type="molecule type" value="Genomic_DNA"/>
</dbReference>
<dbReference type="Proteomes" id="UP001274896">
    <property type="component" value="Unassembled WGS sequence"/>
</dbReference>